<dbReference type="EMBL" id="MU276101">
    <property type="protein sequence ID" value="KAI0041787.1"/>
    <property type="molecule type" value="Genomic_DNA"/>
</dbReference>
<evidence type="ECO:0000313" key="1">
    <source>
        <dbReference type="EMBL" id="KAI0041787.1"/>
    </source>
</evidence>
<sequence length="446" mass="48637">MDIDIDDWTDDDAVAISDALLRYVAHQARPESPHARHARSQLRDRVRNLATHLGDSSPVRGGNAPNEDAPNAPNGDAPGTQDARNADAHTADARTADAGADDAPAGDPKIEARHWLLLGAACARLPPVTVGALSQLIIDGARDGRYAIIENEAFIRALSGYAAPADRNWPAFPAAAAGAAPVSALCMQASDLRRSALTVDTVLAREKLLASDPTGHRWTRAVFDKIEAILLRCEVRSKRSGPGGAKWHTRLSNQRLEAWLSTHIGWESLYADNIDRAPKDYDADFVHAKKTFTRLMIEEQRNRTALHAMYMQFGPAILIDPLWTAANCYSHRSRGFAALLAALHDRPLTDADGLNPFRRAYAPTCIALCSLAEHLGGVDFLNHVVDFLAAVPSHYALWRGLLALRYRGDPEALDALARAPSAPHVFHAPTGDRLARIRRVDPRRPA</sequence>
<name>A0ACB8RD46_9AGAM</name>
<dbReference type="Proteomes" id="UP000814033">
    <property type="component" value="Unassembled WGS sequence"/>
</dbReference>
<accession>A0ACB8RD46</accession>
<protein>
    <submittedName>
        <fullName evidence="1">Uncharacterized protein</fullName>
    </submittedName>
</protein>
<organism evidence="1 2">
    <name type="scientific">Auriscalpium vulgare</name>
    <dbReference type="NCBI Taxonomy" id="40419"/>
    <lineage>
        <taxon>Eukaryota</taxon>
        <taxon>Fungi</taxon>
        <taxon>Dikarya</taxon>
        <taxon>Basidiomycota</taxon>
        <taxon>Agaricomycotina</taxon>
        <taxon>Agaricomycetes</taxon>
        <taxon>Russulales</taxon>
        <taxon>Auriscalpiaceae</taxon>
        <taxon>Auriscalpium</taxon>
    </lineage>
</organism>
<proteinExistence type="predicted"/>
<gene>
    <name evidence="1" type="ORF">FA95DRAFT_1610715</name>
</gene>
<comment type="caution">
    <text evidence="1">The sequence shown here is derived from an EMBL/GenBank/DDBJ whole genome shotgun (WGS) entry which is preliminary data.</text>
</comment>
<evidence type="ECO:0000313" key="2">
    <source>
        <dbReference type="Proteomes" id="UP000814033"/>
    </source>
</evidence>
<reference evidence="1" key="1">
    <citation type="submission" date="2021-02" db="EMBL/GenBank/DDBJ databases">
        <authorList>
            <consortium name="DOE Joint Genome Institute"/>
            <person name="Ahrendt S."/>
            <person name="Looney B.P."/>
            <person name="Miyauchi S."/>
            <person name="Morin E."/>
            <person name="Drula E."/>
            <person name="Courty P.E."/>
            <person name="Chicoki N."/>
            <person name="Fauchery L."/>
            <person name="Kohler A."/>
            <person name="Kuo A."/>
            <person name="Labutti K."/>
            <person name="Pangilinan J."/>
            <person name="Lipzen A."/>
            <person name="Riley R."/>
            <person name="Andreopoulos W."/>
            <person name="He G."/>
            <person name="Johnson J."/>
            <person name="Barry K.W."/>
            <person name="Grigoriev I.V."/>
            <person name="Nagy L."/>
            <person name="Hibbett D."/>
            <person name="Henrissat B."/>
            <person name="Matheny P.B."/>
            <person name="Labbe J."/>
            <person name="Martin F."/>
        </authorList>
    </citation>
    <scope>NUCLEOTIDE SEQUENCE</scope>
    <source>
        <strain evidence="1">FP105234-sp</strain>
    </source>
</reference>
<reference evidence="1" key="2">
    <citation type="journal article" date="2022" name="New Phytol.">
        <title>Evolutionary transition to the ectomycorrhizal habit in the genomes of a hyperdiverse lineage of mushroom-forming fungi.</title>
        <authorList>
            <person name="Looney B."/>
            <person name="Miyauchi S."/>
            <person name="Morin E."/>
            <person name="Drula E."/>
            <person name="Courty P.E."/>
            <person name="Kohler A."/>
            <person name="Kuo A."/>
            <person name="LaButti K."/>
            <person name="Pangilinan J."/>
            <person name="Lipzen A."/>
            <person name="Riley R."/>
            <person name="Andreopoulos W."/>
            <person name="He G."/>
            <person name="Johnson J."/>
            <person name="Nolan M."/>
            <person name="Tritt A."/>
            <person name="Barry K.W."/>
            <person name="Grigoriev I.V."/>
            <person name="Nagy L.G."/>
            <person name="Hibbett D."/>
            <person name="Henrissat B."/>
            <person name="Matheny P.B."/>
            <person name="Labbe J."/>
            <person name="Martin F.M."/>
        </authorList>
    </citation>
    <scope>NUCLEOTIDE SEQUENCE</scope>
    <source>
        <strain evidence="1">FP105234-sp</strain>
    </source>
</reference>
<keyword evidence="2" id="KW-1185">Reference proteome</keyword>